<evidence type="ECO:0000259" key="11">
    <source>
        <dbReference type="Pfam" id="PF01095"/>
    </source>
</evidence>
<dbReference type="GO" id="GO:0030599">
    <property type="term" value="F:pectinesterase activity"/>
    <property type="evidence" value="ECO:0007669"/>
    <property type="project" value="UniProtKB-UniRule"/>
</dbReference>
<dbReference type="EMBL" id="ML995818">
    <property type="protein sequence ID" value="KAF2771728.1"/>
    <property type="molecule type" value="Genomic_DNA"/>
</dbReference>
<dbReference type="UniPathway" id="UPA00545">
    <property type="reaction ID" value="UER00823"/>
</dbReference>
<dbReference type="EC" id="3.1.1.11" evidence="4 10"/>
<comment type="function">
    <text evidence="10">Involved in maceration and soft-rotting of plant tissue.</text>
</comment>
<evidence type="ECO:0000256" key="10">
    <source>
        <dbReference type="RuleBase" id="RU000589"/>
    </source>
</evidence>
<evidence type="ECO:0000256" key="9">
    <source>
        <dbReference type="ARBA" id="ARBA00047928"/>
    </source>
</evidence>
<dbReference type="PANTHER" id="PTHR31321:SF127">
    <property type="entry name" value="PECTINESTERASE"/>
    <property type="match status" value="1"/>
</dbReference>
<evidence type="ECO:0000256" key="5">
    <source>
        <dbReference type="ARBA" id="ARBA00022525"/>
    </source>
</evidence>
<name>A0A6G1LH26_9PEZI</name>
<evidence type="ECO:0000256" key="6">
    <source>
        <dbReference type="ARBA" id="ARBA00022729"/>
    </source>
</evidence>
<comment type="catalytic activity">
    <reaction evidence="9 10">
        <text>[(1-&gt;4)-alpha-D-galacturonosyl methyl ester](n) + n H2O = [(1-&gt;4)-alpha-D-galacturonosyl](n) + n methanol + n H(+)</text>
        <dbReference type="Rhea" id="RHEA:22380"/>
        <dbReference type="Rhea" id="RHEA-COMP:14570"/>
        <dbReference type="Rhea" id="RHEA-COMP:14573"/>
        <dbReference type="ChEBI" id="CHEBI:15377"/>
        <dbReference type="ChEBI" id="CHEBI:15378"/>
        <dbReference type="ChEBI" id="CHEBI:17790"/>
        <dbReference type="ChEBI" id="CHEBI:140522"/>
        <dbReference type="ChEBI" id="CHEBI:140523"/>
        <dbReference type="EC" id="3.1.1.11"/>
    </reaction>
</comment>
<comment type="subcellular location">
    <subcellularLocation>
        <location evidence="1 10">Secreted</location>
    </subcellularLocation>
</comment>
<feature type="domain" description="Pectinesterase catalytic" evidence="11">
    <location>
        <begin position="19"/>
        <end position="283"/>
    </location>
</feature>
<evidence type="ECO:0000313" key="12">
    <source>
        <dbReference type="EMBL" id="KAF2771728.1"/>
    </source>
</evidence>
<keyword evidence="7 10" id="KW-0378">Hydrolase</keyword>
<evidence type="ECO:0000256" key="1">
    <source>
        <dbReference type="ARBA" id="ARBA00004613"/>
    </source>
</evidence>
<dbReference type="AlphaFoldDB" id="A0A6G1LH26"/>
<evidence type="ECO:0000313" key="13">
    <source>
        <dbReference type="Proteomes" id="UP000799436"/>
    </source>
</evidence>
<dbReference type="OrthoDB" id="2019149at2759"/>
<reference evidence="12" key="1">
    <citation type="journal article" date="2020" name="Stud. Mycol.">
        <title>101 Dothideomycetes genomes: a test case for predicting lifestyles and emergence of pathogens.</title>
        <authorList>
            <person name="Haridas S."/>
            <person name="Albert R."/>
            <person name="Binder M."/>
            <person name="Bloem J."/>
            <person name="Labutti K."/>
            <person name="Salamov A."/>
            <person name="Andreopoulos B."/>
            <person name="Baker S."/>
            <person name="Barry K."/>
            <person name="Bills G."/>
            <person name="Bluhm B."/>
            <person name="Cannon C."/>
            <person name="Castanera R."/>
            <person name="Culley D."/>
            <person name="Daum C."/>
            <person name="Ezra D."/>
            <person name="Gonzalez J."/>
            <person name="Henrissat B."/>
            <person name="Kuo A."/>
            <person name="Liang C."/>
            <person name="Lipzen A."/>
            <person name="Lutzoni F."/>
            <person name="Magnuson J."/>
            <person name="Mondo S."/>
            <person name="Nolan M."/>
            <person name="Ohm R."/>
            <person name="Pangilinan J."/>
            <person name="Park H.-J."/>
            <person name="Ramirez L."/>
            <person name="Alfaro M."/>
            <person name="Sun H."/>
            <person name="Tritt A."/>
            <person name="Yoshinaga Y."/>
            <person name="Zwiers L.-H."/>
            <person name="Turgeon B."/>
            <person name="Goodwin S."/>
            <person name="Spatafora J."/>
            <person name="Crous P."/>
            <person name="Grigoriev I."/>
        </authorList>
    </citation>
    <scope>NUCLEOTIDE SEQUENCE</scope>
    <source>
        <strain evidence="12">CBS 116005</strain>
    </source>
</reference>
<dbReference type="SUPFAM" id="SSF51126">
    <property type="entry name" value="Pectin lyase-like"/>
    <property type="match status" value="1"/>
</dbReference>
<feature type="non-terminal residue" evidence="12">
    <location>
        <position position="320"/>
    </location>
</feature>
<accession>A0A6G1LH26</accession>
<organism evidence="12 13">
    <name type="scientific">Teratosphaeria nubilosa</name>
    <dbReference type="NCBI Taxonomy" id="161662"/>
    <lineage>
        <taxon>Eukaryota</taxon>
        <taxon>Fungi</taxon>
        <taxon>Dikarya</taxon>
        <taxon>Ascomycota</taxon>
        <taxon>Pezizomycotina</taxon>
        <taxon>Dothideomycetes</taxon>
        <taxon>Dothideomycetidae</taxon>
        <taxon>Mycosphaerellales</taxon>
        <taxon>Teratosphaeriaceae</taxon>
        <taxon>Teratosphaeria</taxon>
    </lineage>
</organism>
<dbReference type="InterPro" id="IPR000070">
    <property type="entry name" value="Pectinesterase_cat"/>
</dbReference>
<dbReference type="GO" id="GO:0045490">
    <property type="term" value="P:pectin catabolic process"/>
    <property type="evidence" value="ECO:0007669"/>
    <property type="project" value="UniProtKB-UniRule"/>
</dbReference>
<keyword evidence="6" id="KW-0732">Signal</keyword>
<dbReference type="GO" id="GO:0005576">
    <property type="term" value="C:extracellular region"/>
    <property type="evidence" value="ECO:0007669"/>
    <property type="project" value="UniProtKB-SubCell"/>
</dbReference>
<feature type="non-terminal residue" evidence="12">
    <location>
        <position position="1"/>
    </location>
</feature>
<dbReference type="PANTHER" id="PTHR31321">
    <property type="entry name" value="ACYL-COA THIOESTER HYDROLASE YBHC-RELATED"/>
    <property type="match status" value="1"/>
</dbReference>
<dbReference type="InterPro" id="IPR018040">
    <property type="entry name" value="Pectinesterase_Tyr_AS"/>
</dbReference>
<keyword evidence="5 10" id="KW-0964">Secreted</keyword>
<dbReference type="InterPro" id="IPR011050">
    <property type="entry name" value="Pectin_lyase_fold/virulence"/>
</dbReference>
<protein>
    <recommendedName>
        <fullName evidence="4 10">Pectinesterase</fullName>
        <ecNumber evidence="4 10">3.1.1.11</ecNumber>
    </recommendedName>
</protein>
<evidence type="ECO:0000256" key="8">
    <source>
        <dbReference type="ARBA" id="ARBA00023085"/>
    </source>
</evidence>
<evidence type="ECO:0000256" key="7">
    <source>
        <dbReference type="ARBA" id="ARBA00022801"/>
    </source>
</evidence>
<evidence type="ECO:0000256" key="2">
    <source>
        <dbReference type="ARBA" id="ARBA00005184"/>
    </source>
</evidence>
<dbReference type="InterPro" id="IPR012334">
    <property type="entry name" value="Pectin_lyas_fold"/>
</dbReference>
<dbReference type="PROSITE" id="PS00800">
    <property type="entry name" value="PECTINESTERASE_1"/>
    <property type="match status" value="1"/>
</dbReference>
<dbReference type="Gene3D" id="2.160.20.10">
    <property type="entry name" value="Single-stranded right-handed beta-helix, Pectin lyase-like"/>
    <property type="match status" value="1"/>
</dbReference>
<proteinExistence type="inferred from homology"/>
<dbReference type="Pfam" id="PF01095">
    <property type="entry name" value="Pectinesterase"/>
    <property type="match status" value="1"/>
</dbReference>
<evidence type="ECO:0000256" key="4">
    <source>
        <dbReference type="ARBA" id="ARBA00013229"/>
    </source>
</evidence>
<comment type="pathway">
    <text evidence="2 10">Glycan metabolism; pectin degradation; 2-dehydro-3-deoxy-D-gluconate from pectin: step 1/5.</text>
</comment>
<dbReference type="Proteomes" id="UP000799436">
    <property type="component" value="Unassembled WGS sequence"/>
</dbReference>
<sequence>VAAIARTSAPSGALIVGSAGNYATIQDAVDALDTSSTTTQSIFIEPGTYKEHVVISAMDGPLIIYGYTQNTSSYADNVVTITGALSLAEVDSDDKTGTLRVETANGFIMYNVDAKNTYGHAPSNGQALALSANRGNQGYYGCGFYGYQDTVLADTGKQVYGKCYFEGVTDFIFGEEAKAWFDQCDIRVLAAKHGYITASGRSSDTDSYYVFHNSTVAAAAGNNVTRGAFYLGRPWRNYARVAFQFTSMTNVINSAGWHIWQASSPRTDHVTFAEYDNTGAGSEGPRATFSTTLSQAIDIKDILGSDYKDSTTFVDTSYLS</sequence>
<keyword evidence="10" id="KW-0961">Cell wall biogenesis/degradation</keyword>
<keyword evidence="13" id="KW-1185">Reference proteome</keyword>
<dbReference type="GO" id="GO:0042545">
    <property type="term" value="P:cell wall modification"/>
    <property type="evidence" value="ECO:0007669"/>
    <property type="project" value="UniProtKB-UniRule"/>
</dbReference>
<comment type="similarity">
    <text evidence="3">Belongs to the pectinesterase family.</text>
</comment>
<keyword evidence="8 10" id="KW-0063">Aspartyl esterase</keyword>
<evidence type="ECO:0000256" key="3">
    <source>
        <dbReference type="ARBA" id="ARBA00008891"/>
    </source>
</evidence>
<dbReference type="FunFam" id="2.160.20.10:FF:000014">
    <property type="entry name" value="Pectinesterase"/>
    <property type="match status" value="1"/>
</dbReference>
<gene>
    <name evidence="12" type="ORF">EJ03DRAFT_259438</name>
</gene>